<evidence type="ECO:0000313" key="1">
    <source>
        <dbReference type="EMBL" id="UOQ91905.1"/>
    </source>
</evidence>
<organism evidence="1 2">
    <name type="scientific">Halobacillus shinanisalinarum</name>
    <dbReference type="NCBI Taxonomy" id="2932258"/>
    <lineage>
        <taxon>Bacteria</taxon>
        <taxon>Bacillati</taxon>
        <taxon>Bacillota</taxon>
        <taxon>Bacilli</taxon>
        <taxon>Bacillales</taxon>
        <taxon>Bacillaceae</taxon>
        <taxon>Halobacillus</taxon>
    </lineage>
</organism>
<proteinExistence type="predicted"/>
<sequence length="146" mass="17261">MENLSIKPDNFQDLTLDHLSSFLHGKSYKDFIQFFLEENNKGENGLLVKNIRESLLQEEEDFVQNQIEYFNRNASELALWVSPAEKVFDQFKKNYEGDSYEGLNSEKVPRMFLLLTLNYVFVGYKDKQFRKGLGLKKRSFLKPFKI</sequence>
<name>A0ABY4GVH6_9BACI</name>
<reference evidence="1 2" key="1">
    <citation type="submission" date="2022-04" db="EMBL/GenBank/DDBJ databases">
        <title>Halobacillus sp. isolated from saltern.</title>
        <authorList>
            <person name="Won M."/>
            <person name="Lee C.-M."/>
            <person name="Woen H.-Y."/>
            <person name="Kwon S.-W."/>
        </authorList>
    </citation>
    <scope>NUCLEOTIDE SEQUENCE [LARGE SCALE GENOMIC DNA]</scope>
    <source>
        <strain evidence="1 2">SSTM10-2</strain>
    </source>
</reference>
<protein>
    <submittedName>
        <fullName evidence="1">Uncharacterized protein</fullName>
    </submittedName>
</protein>
<evidence type="ECO:0000313" key="2">
    <source>
        <dbReference type="Proteomes" id="UP000831880"/>
    </source>
</evidence>
<dbReference type="EMBL" id="CP095074">
    <property type="protein sequence ID" value="UOQ91905.1"/>
    <property type="molecule type" value="Genomic_DNA"/>
</dbReference>
<keyword evidence="2" id="KW-1185">Reference proteome</keyword>
<gene>
    <name evidence="1" type="ORF">MUO14_15465</name>
</gene>
<dbReference type="RefSeq" id="WP_244751516.1">
    <property type="nucleotide sequence ID" value="NZ_CP095074.1"/>
</dbReference>
<dbReference type="Proteomes" id="UP000831880">
    <property type="component" value="Chromosome"/>
</dbReference>
<accession>A0ABY4GVH6</accession>